<comment type="caution">
    <text evidence="1">The sequence shown here is derived from an EMBL/GenBank/DDBJ whole genome shotgun (WGS) entry which is preliminary data.</text>
</comment>
<reference evidence="1" key="2">
    <citation type="journal article" date="2020" name="Nat. Commun.">
        <title>Large-scale genome sequencing of mycorrhizal fungi provides insights into the early evolution of symbiotic traits.</title>
        <authorList>
            <person name="Miyauchi S."/>
            <person name="Kiss E."/>
            <person name="Kuo A."/>
            <person name="Drula E."/>
            <person name="Kohler A."/>
            <person name="Sanchez-Garcia M."/>
            <person name="Morin E."/>
            <person name="Andreopoulos B."/>
            <person name="Barry K.W."/>
            <person name="Bonito G."/>
            <person name="Buee M."/>
            <person name="Carver A."/>
            <person name="Chen C."/>
            <person name="Cichocki N."/>
            <person name="Clum A."/>
            <person name="Culley D."/>
            <person name="Crous P.W."/>
            <person name="Fauchery L."/>
            <person name="Girlanda M."/>
            <person name="Hayes R.D."/>
            <person name="Keri Z."/>
            <person name="LaButti K."/>
            <person name="Lipzen A."/>
            <person name="Lombard V."/>
            <person name="Magnuson J."/>
            <person name="Maillard F."/>
            <person name="Murat C."/>
            <person name="Nolan M."/>
            <person name="Ohm R.A."/>
            <person name="Pangilinan J."/>
            <person name="Pereira M.F."/>
            <person name="Perotto S."/>
            <person name="Peter M."/>
            <person name="Pfister S."/>
            <person name="Riley R."/>
            <person name="Sitrit Y."/>
            <person name="Stielow J.B."/>
            <person name="Szollosi G."/>
            <person name="Zifcakova L."/>
            <person name="Stursova M."/>
            <person name="Spatafora J.W."/>
            <person name="Tedersoo L."/>
            <person name="Vaario L.M."/>
            <person name="Yamada A."/>
            <person name="Yan M."/>
            <person name="Wang P."/>
            <person name="Xu J."/>
            <person name="Bruns T."/>
            <person name="Baldrian P."/>
            <person name="Vilgalys R."/>
            <person name="Dunand C."/>
            <person name="Henrissat B."/>
            <person name="Grigoriev I.V."/>
            <person name="Hibbett D."/>
            <person name="Nagy L.G."/>
            <person name="Martin F.M."/>
        </authorList>
    </citation>
    <scope>NUCLEOTIDE SEQUENCE</scope>
    <source>
        <strain evidence="1">P2</strain>
    </source>
</reference>
<evidence type="ECO:0000313" key="1">
    <source>
        <dbReference type="EMBL" id="KAF9654345.1"/>
    </source>
</evidence>
<proteinExistence type="predicted"/>
<accession>A0ACB6ZY52</accession>
<gene>
    <name evidence="1" type="ORF">BDM02DRAFT_3182151</name>
</gene>
<dbReference type="Proteomes" id="UP000886501">
    <property type="component" value="Unassembled WGS sequence"/>
</dbReference>
<dbReference type="EMBL" id="MU117961">
    <property type="protein sequence ID" value="KAF9654345.1"/>
    <property type="molecule type" value="Genomic_DNA"/>
</dbReference>
<reference evidence="1" key="1">
    <citation type="submission" date="2019-10" db="EMBL/GenBank/DDBJ databases">
        <authorList>
            <consortium name="DOE Joint Genome Institute"/>
            <person name="Kuo A."/>
            <person name="Miyauchi S."/>
            <person name="Kiss E."/>
            <person name="Drula E."/>
            <person name="Kohler A."/>
            <person name="Sanchez-Garcia M."/>
            <person name="Andreopoulos B."/>
            <person name="Barry K.W."/>
            <person name="Bonito G."/>
            <person name="Buee M."/>
            <person name="Carver A."/>
            <person name="Chen C."/>
            <person name="Cichocki N."/>
            <person name="Clum A."/>
            <person name="Culley D."/>
            <person name="Crous P.W."/>
            <person name="Fauchery L."/>
            <person name="Girlanda M."/>
            <person name="Hayes R."/>
            <person name="Keri Z."/>
            <person name="Labutti K."/>
            <person name="Lipzen A."/>
            <person name="Lombard V."/>
            <person name="Magnuson J."/>
            <person name="Maillard F."/>
            <person name="Morin E."/>
            <person name="Murat C."/>
            <person name="Nolan M."/>
            <person name="Ohm R."/>
            <person name="Pangilinan J."/>
            <person name="Pereira M."/>
            <person name="Perotto S."/>
            <person name="Peter M."/>
            <person name="Riley R."/>
            <person name="Sitrit Y."/>
            <person name="Stielow B."/>
            <person name="Szollosi G."/>
            <person name="Zifcakova L."/>
            <person name="Stursova M."/>
            <person name="Spatafora J.W."/>
            <person name="Tedersoo L."/>
            <person name="Vaario L.-M."/>
            <person name="Yamada A."/>
            <person name="Yan M."/>
            <person name="Wang P."/>
            <person name="Xu J."/>
            <person name="Bruns T."/>
            <person name="Baldrian P."/>
            <person name="Vilgalys R."/>
            <person name="Henrissat B."/>
            <person name="Grigoriev I.V."/>
            <person name="Hibbett D."/>
            <person name="Nagy L.G."/>
            <person name="Martin F.M."/>
        </authorList>
    </citation>
    <scope>NUCLEOTIDE SEQUENCE</scope>
    <source>
        <strain evidence="1">P2</strain>
    </source>
</reference>
<protein>
    <submittedName>
        <fullName evidence="1">Uncharacterized protein</fullName>
    </submittedName>
</protein>
<keyword evidence="2" id="KW-1185">Reference proteome</keyword>
<name>A0ACB6ZY52_THEGA</name>
<organism evidence="1 2">
    <name type="scientific">Thelephora ganbajun</name>
    <name type="common">Ganba fungus</name>
    <dbReference type="NCBI Taxonomy" id="370292"/>
    <lineage>
        <taxon>Eukaryota</taxon>
        <taxon>Fungi</taxon>
        <taxon>Dikarya</taxon>
        <taxon>Basidiomycota</taxon>
        <taxon>Agaricomycotina</taxon>
        <taxon>Agaricomycetes</taxon>
        <taxon>Thelephorales</taxon>
        <taxon>Thelephoraceae</taxon>
        <taxon>Thelephora</taxon>
    </lineage>
</organism>
<evidence type="ECO:0000313" key="2">
    <source>
        <dbReference type="Proteomes" id="UP000886501"/>
    </source>
</evidence>
<sequence>MPNYHPQQHPYNYAQYTQPAYTPEFHAGQISPNYQVPFPAHNGQSGAGLATPIPRPKHFSRNTNTTNEQLPYKSALKNGQMTTVIRTENGIPINVQVPRRSSKSKNQREDSRGRNSEQTLQSVRHRNSSNSSRRADVSISRQRTNSKTRFIPDHVFVSFKNDNELHVSNMVEHDSDRLSEAVLQMWPEGHDVMQRRGYKWCVRFHGSPWTASSSEFAGIAARRIIRNLFITLAVLFPLRSMLFSRVPPEVYASQTTDFFILSISSNQRRFTFIEPPESVARNLAVDINPYFPYQVASDRQPEKGLLVLDIREKTLGTPRLDLHIFLAWILHYLGKKGWSLNASIPLPRKRLSFRTGAKKEVWVFRRKGGLGI</sequence>